<accession>A0ABY1KFE0</accession>
<dbReference type="PROSITE" id="PS00770">
    <property type="entry name" value="AA_TRANSFER_CLASS_4"/>
    <property type="match status" value="1"/>
</dbReference>
<keyword evidence="3 5" id="KW-0663">Pyridoxal phosphate</keyword>
<dbReference type="SUPFAM" id="SSF56752">
    <property type="entry name" value="D-aminoacid aminotransferase-like PLP-dependent enzymes"/>
    <property type="match status" value="1"/>
</dbReference>
<protein>
    <submittedName>
        <fullName evidence="6">4-amino-4-deoxychorismate lyase</fullName>
    </submittedName>
</protein>
<dbReference type="PANTHER" id="PTHR42743:SF11">
    <property type="entry name" value="AMINODEOXYCHORISMATE LYASE"/>
    <property type="match status" value="1"/>
</dbReference>
<dbReference type="Proteomes" id="UP000186666">
    <property type="component" value="Unassembled WGS sequence"/>
</dbReference>
<dbReference type="Gene3D" id="3.30.470.10">
    <property type="match status" value="1"/>
</dbReference>
<dbReference type="InterPro" id="IPR018300">
    <property type="entry name" value="Aminotrans_IV_CS"/>
</dbReference>
<dbReference type="InterPro" id="IPR001544">
    <property type="entry name" value="Aminotrans_IV"/>
</dbReference>
<evidence type="ECO:0000256" key="4">
    <source>
        <dbReference type="RuleBase" id="RU004106"/>
    </source>
</evidence>
<evidence type="ECO:0000313" key="7">
    <source>
        <dbReference type="Proteomes" id="UP000186666"/>
    </source>
</evidence>
<evidence type="ECO:0000256" key="2">
    <source>
        <dbReference type="ARBA" id="ARBA00009320"/>
    </source>
</evidence>
<evidence type="ECO:0000256" key="5">
    <source>
        <dbReference type="RuleBase" id="RU004516"/>
    </source>
</evidence>
<reference evidence="6 7" key="1">
    <citation type="submission" date="2017-01" db="EMBL/GenBank/DDBJ databases">
        <authorList>
            <person name="Varghese N."/>
            <person name="Submissions S."/>
        </authorList>
    </citation>
    <scope>NUCLEOTIDE SEQUENCE [LARGE SCALE GENOMIC DNA]</scope>
    <source>
        <strain evidence="6 7">ATCC 23464</strain>
    </source>
</reference>
<dbReference type="RefSeq" id="WP_068592281.1">
    <property type="nucleotide sequence ID" value="NZ_FTNK01000022.1"/>
</dbReference>
<sequence>MTFIGINYDIVDALDAKVSVMDHGFLYGMGLFETFRTYNGVPFLLDKHLKRLSEDCRYLGIPYEIDVEATSAWIARVMKANNLEEAYIRYTVSAGEDVLGLPTEDYHSPNHFLIVKELPKMPSELYHDGKGLQRLHTRRNTPEGPIRFKSLHYMNNILAKRELMTYSATTRYSSEGIMLNGQGFVAEGIVSNLFFVRQGSLYTPHLDTGILPGITRELVMELSLDIGLRCEEGWYTWDDLANAEEIWMTSSIQELVPVTTLLLEDGSHIVIGNGTAGPTTTRLLQLYREKAGITK</sequence>
<dbReference type="GO" id="GO:0016829">
    <property type="term" value="F:lyase activity"/>
    <property type="evidence" value="ECO:0007669"/>
    <property type="project" value="UniProtKB-KW"/>
</dbReference>
<keyword evidence="6" id="KW-0456">Lyase</keyword>
<organism evidence="6 7">
    <name type="scientific">Paenibacillus macquariensis</name>
    <dbReference type="NCBI Taxonomy" id="948756"/>
    <lineage>
        <taxon>Bacteria</taxon>
        <taxon>Bacillati</taxon>
        <taxon>Bacillota</taxon>
        <taxon>Bacilli</taxon>
        <taxon>Bacillales</taxon>
        <taxon>Paenibacillaceae</taxon>
        <taxon>Paenibacillus</taxon>
    </lineage>
</organism>
<dbReference type="CDD" id="cd00449">
    <property type="entry name" value="PLPDE_IV"/>
    <property type="match status" value="1"/>
</dbReference>
<dbReference type="EMBL" id="FTNK01000022">
    <property type="protein sequence ID" value="SIR60158.1"/>
    <property type="molecule type" value="Genomic_DNA"/>
</dbReference>
<evidence type="ECO:0000313" key="6">
    <source>
        <dbReference type="EMBL" id="SIR60158.1"/>
    </source>
</evidence>
<dbReference type="InterPro" id="IPR036038">
    <property type="entry name" value="Aminotransferase-like"/>
</dbReference>
<comment type="cofactor">
    <cofactor evidence="1 5">
        <name>pyridoxal 5'-phosphate</name>
        <dbReference type="ChEBI" id="CHEBI:597326"/>
    </cofactor>
</comment>
<comment type="similarity">
    <text evidence="2 4">Belongs to the class-IV pyridoxal-phosphate-dependent aminotransferase family.</text>
</comment>
<dbReference type="InterPro" id="IPR050571">
    <property type="entry name" value="Class-IV_PLP-Dep_Aminotrnsfr"/>
</dbReference>
<comment type="caution">
    <text evidence="6">The sequence shown here is derived from an EMBL/GenBank/DDBJ whole genome shotgun (WGS) entry which is preliminary data.</text>
</comment>
<dbReference type="Gene3D" id="3.20.10.10">
    <property type="entry name" value="D-amino Acid Aminotransferase, subunit A, domain 2"/>
    <property type="match status" value="1"/>
</dbReference>
<dbReference type="PANTHER" id="PTHR42743">
    <property type="entry name" value="AMINO-ACID AMINOTRANSFERASE"/>
    <property type="match status" value="1"/>
</dbReference>
<gene>
    <name evidence="6" type="ORF">SAMN05421578_1229</name>
</gene>
<dbReference type="InterPro" id="IPR043131">
    <property type="entry name" value="BCAT-like_N"/>
</dbReference>
<dbReference type="InterPro" id="IPR043132">
    <property type="entry name" value="BCAT-like_C"/>
</dbReference>
<evidence type="ECO:0000256" key="1">
    <source>
        <dbReference type="ARBA" id="ARBA00001933"/>
    </source>
</evidence>
<dbReference type="Pfam" id="PF01063">
    <property type="entry name" value="Aminotran_4"/>
    <property type="match status" value="1"/>
</dbReference>
<evidence type="ECO:0000256" key="3">
    <source>
        <dbReference type="ARBA" id="ARBA00022898"/>
    </source>
</evidence>
<keyword evidence="7" id="KW-1185">Reference proteome</keyword>
<name>A0ABY1KFE0_9BACL</name>
<proteinExistence type="inferred from homology"/>